<reference evidence="3" key="1">
    <citation type="journal article" date="2014" name="Proc. Natl. Acad. Sci. U.S.A.">
        <title>Extensive sampling of basidiomycete genomes demonstrates inadequacy of the white-rot/brown-rot paradigm for wood decay fungi.</title>
        <authorList>
            <person name="Riley R."/>
            <person name="Salamov A.A."/>
            <person name="Brown D.W."/>
            <person name="Nagy L.G."/>
            <person name="Floudas D."/>
            <person name="Held B.W."/>
            <person name="Levasseur A."/>
            <person name="Lombard V."/>
            <person name="Morin E."/>
            <person name="Otillar R."/>
            <person name="Lindquist E.A."/>
            <person name="Sun H."/>
            <person name="LaButti K.M."/>
            <person name="Schmutz J."/>
            <person name="Jabbour D."/>
            <person name="Luo H."/>
            <person name="Baker S.E."/>
            <person name="Pisabarro A.G."/>
            <person name="Walton J.D."/>
            <person name="Blanchette R.A."/>
            <person name="Henrissat B."/>
            <person name="Martin F."/>
            <person name="Cullen D."/>
            <person name="Hibbett D.S."/>
            <person name="Grigoriev I.V."/>
        </authorList>
    </citation>
    <scope>NUCLEOTIDE SEQUENCE [LARGE SCALE GENOMIC DNA]</scope>
    <source>
        <strain evidence="3">FD-172 SS1</strain>
    </source>
</reference>
<dbReference type="HOGENOM" id="CLU_1626767_0_0_1"/>
<accession>A0A067MB47</accession>
<organism evidence="2 3">
    <name type="scientific">Botryobasidium botryosum (strain FD-172 SS1)</name>
    <dbReference type="NCBI Taxonomy" id="930990"/>
    <lineage>
        <taxon>Eukaryota</taxon>
        <taxon>Fungi</taxon>
        <taxon>Dikarya</taxon>
        <taxon>Basidiomycota</taxon>
        <taxon>Agaricomycotina</taxon>
        <taxon>Agaricomycetes</taxon>
        <taxon>Cantharellales</taxon>
        <taxon>Botryobasidiaceae</taxon>
        <taxon>Botryobasidium</taxon>
    </lineage>
</organism>
<gene>
    <name evidence="2" type="ORF">BOTBODRAFT_399605</name>
</gene>
<evidence type="ECO:0000313" key="2">
    <source>
        <dbReference type="EMBL" id="KDQ12988.1"/>
    </source>
</evidence>
<name>A0A067MB47_BOTB1</name>
<sequence>MLSAYSSGCLLLSTYSYWWRRLLDIATSSGHGSTSDRIRQTSSARSVDIPSGRTPAQRSSRTRSSPLPWHTRGPNFFTPPQTKRWVVLGTTMWSANIGRICGLVGQRPRAPVEYPTLNDIVNWDSTDALPIFGTIARGKFYIHIQDGARSSDCNIGPLTTPSD</sequence>
<protein>
    <submittedName>
        <fullName evidence="2">Uncharacterized protein</fullName>
    </submittedName>
</protein>
<dbReference type="AlphaFoldDB" id="A0A067MB47"/>
<feature type="compositionally biased region" description="Polar residues" evidence="1">
    <location>
        <begin position="54"/>
        <end position="65"/>
    </location>
</feature>
<feature type="region of interest" description="Disordered" evidence="1">
    <location>
        <begin position="28"/>
        <end position="73"/>
    </location>
</feature>
<dbReference type="Proteomes" id="UP000027195">
    <property type="component" value="Unassembled WGS sequence"/>
</dbReference>
<dbReference type="InParanoid" id="A0A067MB47"/>
<evidence type="ECO:0000256" key="1">
    <source>
        <dbReference type="SAM" id="MobiDB-lite"/>
    </source>
</evidence>
<keyword evidence="3" id="KW-1185">Reference proteome</keyword>
<proteinExistence type="predicted"/>
<dbReference type="EMBL" id="KL198046">
    <property type="protein sequence ID" value="KDQ12988.1"/>
    <property type="molecule type" value="Genomic_DNA"/>
</dbReference>
<evidence type="ECO:0000313" key="3">
    <source>
        <dbReference type="Proteomes" id="UP000027195"/>
    </source>
</evidence>